<reference evidence="1" key="1">
    <citation type="submission" date="2021-01" db="EMBL/GenBank/DDBJ databases">
        <authorList>
            <consortium name="Genoscope - CEA"/>
            <person name="William W."/>
        </authorList>
    </citation>
    <scope>NUCLEOTIDE SEQUENCE</scope>
</reference>
<accession>A0A816JTB2</accession>
<evidence type="ECO:0000313" key="1">
    <source>
        <dbReference type="EMBL" id="CAF1878581.1"/>
    </source>
</evidence>
<gene>
    <name evidence="1" type="ORF">DARMORV10_C02P01350.1</name>
</gene>
<protein>
    <submittedName>
        <fullName evidence="1">(rape) hypothetical protein</fullName>
    </submittedName>
</protein>
<sequence>MVDLMGFRDGFMDVILYSEQHNYDKKRGRYSESYSGLVFKVPDITLHMIYMASYIGPGPVNFFVIAKPQNPEGMINPGLLAESVSQPSKGLGQPSSGTPWITLSSFFHSISSALVERILVIRLQSGPILMMMTRKGLPYWVTGRGLPESTFFPEGIKPLDVSE</sequence>
<organism evidence="1">
    <name type="scientific">Brassica napus</name>
    <name type="common">Rape</name>
    <dbReference type="NCBI Taxonomy" id="3708"/>
    <lineage>
        <taxon>Eukaryota</taxon>
        <taxon>Viridiplantae</taxon>
        <taxon>Streptophyta</taxon>
        <taxon>Embryophyta</taxon>
        <taxon>Tracheophyta</taxon>
        <taxon>Spermatophyta</taxon>
        <taxon>Magnoliopsida</taxon>
        <taxon>eudicotyledons</taxon>
        <taxon>Gunneridae</taxon>
        <taxon>Pentapetalae</taxon>
        <taxon>rosids</taxon>
        <taxon>malvids</taxon>
        <taxon>Brassicales</taxon>
        <taxon>Brassicaceae</taxon>
        <taxon>Brassiceae</taxon>
        <taxon>Brassica</taxon>
    </lineage>
</organism>
<name>A0A816JTB2_BRANA</name>
<dbReference type="EMBL" id="HG994366">
    <property type="protein sequence ID" value="CAF1878581.1"/>
    <property type="molecule type" value="Genomic_DNA"/>
</dbReference>
<dbReference type="Proteomes" id="UP001295469">
    <property type="component" value="Chromosome C02"/>
</dbReference>
<proteinExistence type="predicted"/>
<dbReference type="AlphaFoldDB" id="A0A816JTB2"/>